<keyword evidence="3" id="KW-1133">Transmembrane helix</keyword>
<dbReference type="GO" id="GO:0098542">
    <property type="term" value="P:defense response to other organism"/>
    <property type="evidence" value="ECO:0007669"/>
    <property type="project" value="InterPro"/>
</dbReference>
<dbReference type="EMBL" id="BKCJ010206077">
    <property type="protein sequence ID" value="GEY74982.1"/>
    <property type="molecule type" value="Genomic_DNA"/>
</dbReference>
<dbReference type="PANTHER" id="PTHR31234">
    <property type="entry name" value="LATE EMBRYOGENESIS ABUNDANT (LEA) HYDROXYPROLINE-RICH GLYCOPROTEIN FAMILY"/>
    <property type="match status" value="1"/>
</dbReference>
<comment type="subcellular location">
    <subcellularLocation>
        <location evidence="1">Membrane</location>
    </subcellularLocation>
</comment>
<evidence type="ECO:0000256" key="1">
    <source>
        <dbReference type="ARBA" id="ARBA00004370"/>
    </source>
</evidence>
<accession>A0A699HSB1</accession>
<sequence>MLKRAVLGPQRRTNPLIWFLAFVFAIVFMIIIIAGIVIFVGYLTIRPKVPLLYVKSARLDQLDYGQAGVMAVRIFVIVKAENHNMKAHVSFYDTDLILGYHGLSIAKLVAGRFEVKKNTSQELFYVVESSPIPLSSHLQDLTEQSLDKSRAMPFFLKVSDFEHLLSEFRSN</sequence>
<dbReference type="AlphaFoldDB" id="A0A699HSB1"/>
<feature type="transmembrane region" description="Helical" evidence="3">
    <location>
        <begin position="16"/>
        <end position="45"/>
    </location>
</feature>
<evidence type="ECO:0000313" key="4">
    <source>
        <dbReference type="EMBL" id="GEY74982.1"/>
    </source>
</evidence>
<keyword evidence="2 3" id="KW-0472">Membrane</keyword>
<keyword evidence="3" id="KW-0812">Transmembrane</keyword>
<name>A0A699HSB1_TANCI</name>
<dbReference type="PANTHER" id="PTHR31234:SF66">
    <property type="entry name" value="LATE EMBRYOGENESIS ABUNDANT PROTEIN"/>
    <property type="match status" value="1"/>
</dbReference>
<proteinExistence type="predicted"/>
<evidence type="ECO:0000256" key="2">
    <source>
        <dbReference type="ARBA" id="ARBA00023136"/>
    </source>
</evidence>
<evidence type="ECO:0000256" key="3">
    <source>
        <dbReference type="SAM" id="Phobius"/>
    </source>
</evidence>
<protein>
    <submittedName>
        <fullName evidence="4">NDR1/HIN1-like protein 12</fullName>
    </submittedName>
</protein>
<comment type="caution">
    <text evidence="4">The sequence shown here is derived from an EMBL/GenBank/DDBJ whole genome shotgun (WGS) entry which is preliminary data.</text>
</comment>
<organism evidence="4">
    <name type="scientific">Tanacetum cinerariifolium</name>
    <name type="common">Dalmatian daisy</name>
    <name type="synonym">Chrysanthemum cinerariifolium</name>
    <dbReference type="NCBI Taxonomy" id="118510"/>
    <lineage>
        <taxon>Eukaryota</taxon>
        <taxon>Viridiplantae</taxon>
        <taxon>Streptophyta</taxon>
        <taxon>Embryophyta</taxon>
        <taxon>Tracheophyta</taxon>
        <taxon>Spermatophyta</taxon>
        <taxon>Magnoliopsida</taxon>
        <taxon>eudicotyledons</taxon>
        <taxon>Gunneridae</taxon>
        <taxon>Pentapetalae</taxon>
        <taxon>asterids</taxon>
        <taxon>campanulids</taxon>
        <taxon>Asterales</taxon>
        <taxon>Asteraceae</taxon>
        <taxon>Asteroideae</taxon>
        <taxon>Anthemideae</taxon>
        <taxon>Anthemidinae</taxon>
        <taxon>Tanacetum</taxon>
    </lineage>
</organism>
<dbReference type="GO" id="GO:0005886">
    <property type="term" value="C:plasma membrane"/>
    <property type="evidence" value="ECO:0007669"/>
    <property type="project" value="TreeGrafter"/>
</dbReference>
<reference evidence="4" key="1">
    <citation type="journal article" date="2019" name="Sci. Rep.">
        <title>Draft genome of Tanacetum cinerariifolium, the natural source of mosquito coil.</title>
        <authorList>
            <person name="Yamashiro T."/>
            <person name="Shiraishi A."/>
            <person name="Satake H."/>
            <person name="Nakayama K."/>
        </authorList>
    </citation>
    <scope>NUCLEOTIDE SEQUENCE</scope>
</reference>
<dbReference type="InterPro" id="IPR044839">
    <property type="entry name" value="NDR1-like"/>
</dbReference>
<gene>
    <name evidence="4" type="ORF">Tci_446956</name>
</gene>